<gene>
    <name evidence="1" type="ORF">NCTC9702_05369</name>
</gene>
<reference evidence="1 2" key="1">
    <citation type="submission" date="2018-12" db="EMBL/GenBank/DDBJ databases">
        <authorList>
            <consortium name="Pathogen Informatics"/>
        </authorList>
    </citation>
    <scope>NUCLEOTIDE SEQUENCE [LARGE SCALE GENOMIC DNA]</scope>
    <source>
        <strain evidence="1 2">NCTC9702</strain>
    </source>
</reference>
<dbReference type="AlphaFoldDB" id="A0A3S5DWD2"/>
<accession>A0A3S5DWD2</accession>
<organism evidence="1 2">
    <name type="scientific">Escherichia coli</name>
    <dbReference type="NCBI Taxonomy" id="562"/>
    <lineage>
        <taxon>Bacteria</taxon>
        <taxon>Pseudomonadati</taxon>
        <taxon>Pseudomonadota</taxon>
        <taxon>Gammaproteobacteria</taxon>
        <taxon>Enterobacterales</taxon>
        <taxon>Enterobacteriaceae</taxon>
        <taxon>Escherichia</taxon>
    </lineage>
</organism>
<proteinExistence type="predicted"/>
<protein>
    <submittedName>
        <fullName evidence="1">Putative type VI secretion protein</fullName>
    </submittedName>
</protein>
<evidence type="ECO:0000313" key="1">
    <source>
        <dbReference type="EMBL" id="VED38017.1"/>
    </source>
</evidence>
<dbReference type="Proteomes" id="UP000277930">
    <property type="component" value="Chromosome 1"/>
</dbReference>
<sequence length="159" mass="18213">MKDESLSDLAKSPGIHELLKITRPHDKISSIASLAVERDEIQKNNGIENIYVFRNLLTELVQSDPSYSWFVSEDVNIPAVRITDFWEDENSSVYLSGIWTQPGQNKLHQWYETIKEAYGRDTVPEAFSSFVLYLMKVVRSISDSLLCLLQGHVKTHIQV</sequence>
<dbReference type="EMBL" id="LR134246">
    <property type="protein sequence ID" value="VED38017.1"/>
    <property type="molecule type" value="Genomic_DNA"/>
</dbReference>
<name>A0A3S5DWD2_ECOLX</name>
<evidence type="ECO:0000313" key="2">
    <source>
        <dbReference type="Proteomes" id="UP000277930"/>
    </source>
</evidence>